<dbReference type="Proteomes" id="UP000263377">
    <property type="component" value="Unassembled WGS sequence"/>
</dbReference>
<dbReference type="EMBL" id="QVIG01000001">
    <property type="protein sequence ID" value="RGD62328.1"/>
    <property type="molecule type" value="Genomic_DNA"/>
</dbReference>
<gene>
    <name evidence="1" type="ORF">DR950_35355</name>
</gene>
<protein>
    <submittedName>
        <fullName evidence="1">Uncharacterized protein</fullName>
    </submittedName>
</protein>
<name>A0A373A2F5_9ACTN</name>
<reference evidence="1 2" key="1">
    <citation type="submission" date="2018-08" db="EMBL/GenBank/DDBJ databases">
        <title>Diversity &amp; Physiological Properties of Lignin-Decomposing Actinobacteria from Soil.</title>
        <authorList>
            <person name="Roh S.G."/>
            <person name="Kim S.B."/>
        </authorList>
    </citation>
    <scope>NUCLEOTIDE SEQUENCE [LARGE SCALE GENOMIC DNA]</scope>
    <source>
        <strain evidence="1 2">MMS17-GH009</strain>
    </source>
</reference>
<sequence>MDDAFTLAWQYSAGLVFPEDLPMAAAGLLAAGIGGDSPALCDLAGRPGRGEPPVELTELLWQAMAELGLPVPDDGFVQRSLLHHTAARLVSGEITPVEAVAVLWSRIDERTTGAERRLAELVDQVCCPGCVDTWPVEVTRDWEREMRAAAVEVASAPDHRNATSWHRG</sequence>
<evidence type="ECO:0000313" key="1">
    <source>
        <dbReference type="EMBL" id="RGD62328.1"/>
    </source>
</evidence>
<proteinExistence type="predicted"/>
<organism evidence="1 2">
    <name type="scientific">Kitasatospora xanthocidica</name>
    <dbReference type="NCBI Taxonomy" id="83382"/>
    <lineage>
        <taxon>Bacteria</taxon>
        <taxon>Bacillati</taxon>
        <taxon>Actinomycetota</taxon>
        <taxon>Actinomycetes</taxon>
        <taxon>Kitasatosporales</taxon>
        <taxon>Streptomycetaceae</taxon>
        <taxon>Kitasatospora</taxon>
    </lineage>
</organism>
<keyword evidence="2" id="KW-1185">Reference proteome</keyword>
<evidence type="ECO:0000313" key="2">
    <source>
        <dbReference type="Proteomes" id="UP000263377"/>
    </source>
</evidence>
<dbReference type="AlphaFoldDB" id="A0A373A2F5"/>
<dbReference type="RefSeq" id="WP_117490725.1">
    <property type="nucleotide sequence ID" value="NZ_QVIG01000001.1"/>
</dbReference>
<comment type="caution">
    <text evidence="1">The sequence shown here is derived from an EMBL/GenBank/DDBJ whole genome shotgun (WGS) entry which is preliminary data.</text>
</comment>
<accession>A0A373A2F5</accession>